<organism evidence="6 7">
    <name type="scientific">Tritonibacter aquimaris</name>
    <dbReference type="NCBI Taxonomy" id="2663379"/>
    <lineage>
        <taxon>Bacteria</taxon>
        <taxon>Pseudomonadati</taxon>
        <taxon>Pseudomonadota</taxon>
        <taxon>Alphaproteobacteria</taxon>
        <taxon>Rhodobacterales</taxon>
        <taxon>Paracoccaceae</taxon>
        <taxon>Tritonibacter</taxon>
    </lineage>
</organism>
<evidence type="ECO:0000256" key="2">
    <source>
        <dbReference type="ARBA" id="ARBA00022692"/>
    </source>
</evidence>
<protein>
    <submittedName>
        <fullName evidence="6">MAPEG family protein</fullName>
    </submittedName>
</protein>
<dbReference type="AlphaFoldDB" id="A0A844AY62"/>
<gene>
    <name evidence="6" type="ORF">GG681_09575</name>
</gene>
<evidence type="ECO:0000256" key="3">
    <source>
        <dbReference type="ARBA" id="ARBA00022989"/>
    </source>
</evidence>
<dbReference type="Proteomes" id="UP000436694">
    <property type="component" value="Unassembled WGS sequence"/>
</dbReference>
<dbReference type="GO" id="GO:0016020">
    <property type="term" value="C:membrane"/>
    <property type="evidence" value="ECO:0007669"/>
    <property type="project" value="UniProtKB-SubCell"/>
</dbReference>
<evidence type="ECO:0000256" key="4">
    <source>
        <dbReference type="ARBA" id="ARBA00023136"/>
    </source>
</evidence>
<proteinExistence type="predicted"/>
<dbReference type="InterPro" id="IPR023352">
    <property type="entry name" value="MAPEG-like_dom_sf"/>
</dbReference>
<reference evidence="6 7" key="1">
    <citation type="submission" date="2019-10" db="EMBL/GenBank/DDBJ databases">
        <title>Epibacterium sp. nov., isolated from seawater.</title>
        <authorList>
            <person name="Zhang X."/>
            <person name="Li N."/>
        </authorList>
    </citation>
    <scope>NUCLEOTIDE SEQUENCE [LARGE SCALE GENOMIC DNA]</scope>
    <source>
        <strain evidence="6 7">SM1969</strain>
    </source>
</reference>
<feature type="transmembrane region" description="Helical" evidence="5">
    <location>
        <begin position="67"/>
        <end position="94"/>
    </location>
</feature>
<keyword evidence="4 5" id="KW-0472">Membrane</keyword>
<dbReference type="PANTHER" id="PTHR35371:SF1">
    <property type="entry name" value="BLR7753 PROTEIN"/>
    <property type="match status" value="1"/>
</dbReference>
<name>A0A844AY62_9RHOB</name>
<keyword evidence="3 5" id="KW-1133">Transmembrane helix</keyword>
<evidence type="ECO:0000256" key="1">
    <source>
        <dbReference type="ARBA" id="ARBA00004370"/>
    </source>
</evidence>
<dbReference type="Gene3D" id="1.20.120.550">
    <property type="entry name" value="Membrane associated eicosanoid/glutathione metabolism-like domain"/>
    <property type="match status" value="1"/>
</dbReference>
<evidence type="ECO:0000313" key="7">
    <source>
        <dbReference type="Proteomes" id="UP000436694"/>
    </source>
</evidence>
<keyword evidence="7" id="KW-1185">Reference proteome</keyword>
<dbReference type="SUPFAM" id="SSF161084">
    <property type="entry name" value="MAPEG domain-like"/>
    <property type="match status" value="1"/>
</dbReference>
<dbReference type="Pfam" id="PF01124">
    <property type="entry name" value="MAPEG"/>
    <property type="match status" value="1"/>
</dbReference>
<evidence type="ECO:0000313" key="6">
    <source>
        <dbReference type="EMBL" id="MQY42892.1"/>
    </source>
</evidence>
<accession>A0A844AY62</accession>
<dbReference type="InterPro" id="IPR001129">
    <property type="entry name" value="Membr-assoc_MAPEG"/>
</dbReference>
<comment type="caution">
    <text evidence="6">The sequence shown here is derived from an EMBL/GenBank/DDBJ whole genome shotgun (WGS) entry which is preliminary data.</text>
</comment>
<feature type="transmembrane region" description="Helical" evidence="5">
    <location>
        <begin position="114"/>
        <end position="134"/>
    </location>
</feature>
<keyword evidence="2 5" id="KW-0812">Transmembrane</keyword>
<sequence length="136" mass="14718">MMTTELTYLTLSVLLTGSLWLPYVIGLATEQADYTDFSLPPDRSLLRPWVQRAFRAHQNALETTVPFAAVVLIAHVSQVSTALTAAATVAFFWIRLIHAVGMISGLAVFPIRPLLFSASYGCTVAIAVVLLLNLGA</sequence>
<evidence type="ECO:0000256" key="5">
    <source>
        <dbReference type="SAM" id="Phobius"/>
    </source>
</evidence>
<dbReference type="PANTHER" id="PTHR35371">
    <property type="entry name" value="INNER MEMBRANE PROTEIN"/>
    <property type="match status" value="1"/>
</dbReference>
<dbReference type="EMBL" id="WIXK01000004">
    <property type="protein sequence ID" value="MQY42892.1"/>
    <property type="molecule type" value="Genomic_DNA"/>
</dbReference>
<comment type="subcellular location">
    <subcellularLocation>
        <location evidence="1">Membrane</location>
    </subcellularLocation>
</comment>